<comment type="caution">
    <text evidence="1">The sequence shown here is derived from an EMBL/GenBank/DDBJ whole genome shotgun (WGS) entry which is preliminary data.</text>
</comment>
<keyword evidence="2" id="KW-1185">Reference proteome</keyword>
<evidence type="ECO:0000313" key="1">
    <source>
        <dbReference type="EMBL" id="CAG9316629.1"/>
    </source>
</evidence>
<evidence type="ECO:0000313" key="2">
    <source>
        <dbReference type="Proteomes" id="UP001162131"/>
    </source>
</evidence>
<sequence length="220" mass="25634">MLNMEEFSRAEFWKYASQKIQNLLDFSLRVNNEDLLYSVNDPGSHHLYTPQPSTKINLKTSKFCRNYKIYSPLSDKLFERLSLYEPIKMKIQPKTNQSSTTSSARAIKKKIDFRKSVESPIRGLRESLNEDGPDLKIAGNKANISLPPLKTKLTKRLKEDPQKREKIRESTETIVESPLYYINKSFTAGYRHNINSSIKRDKTPFSKRNTCKKQNLRLEI</sequence>
<name>A0AAU9J7F2_9CILI</name>
<dbReference type="AlphaFoldDB" id="A0AAU9J7F2"/>
<proteinExistence type="predicted"/>
<organism evidence="1 2">
    <name type="scientific">Blepharisma stoltei</name>
    <dbReference type="NCBI Taxonomy" id="1481888"/>
    <lineage>
        <taxon>Eukaryota</taxon>
        <taxon>Sar</taxon>
        <taxon>Alveolata</taxon>
        <taxon>Ciliophora</taxon>
        <taxon>Postciliodesmatophora</taxon>
        <taxon>Heterotrichea</taxon>
        <taxon>Heterotrichida</taxon>
        <taxon>Blepharismidae</taxon>
        <taxon>Blepharisma</taxon>
    </lineage>
</organism>
<dbReference type="EMBL" id="CAJZBQ010000016">
    <property type="protein sequence ID" value="CAG9316629.1"/>
    <property type="molecule type" value="Genomic_DNA"/>
</dbReference>
<protein>
    <submittedName>
        <fullName evidence="1">Uncharacterized protein</fullName>
    </submittedName>
</protein>
<reference evidence="1" key="1">
    <citation type="submission" date="2021-09" db="EMBL/GenBank/DDBJ databases">
        <authorList>
            <consortium name="AG Swart"/>
            <person name="Singh M."/>
            <person name="Singh A."/>
            <person name="Seah K."/>
            <person name="Emmerich C."/>
        </authorList>
    </citation>
    <scope>NUCLEOTIDE SEQUENCE</scope>
    <source>
        <strain evidence="1">ATCC30299</strain>
    </source>
</reference>
<dbReference type="Proteomes" id="UP001162131">
    <property type="component" value="Unassembled WGS sequence"/>
</dbReference>
<gene>
    <name evidence="1" type="ORF">BSTOLATCC_MIC16737</name>
</gene>
<accession>A0AAU9J7F2</accession>